<dbReference type="InterPro" id="IPR028202">
    <property type="entry name" value="Reductase_C"/>
</dbReference>
<evidence type="ECO:0000313" key="3">
    <source>
        <dbReference type="Proteomes" id="UP000054314"/>
    </source>
</evidence>
<feature type="non-terminal residue" evidence="2">
    <location>
        <position position="1"/>
    </location>
</feature>
<dbReference type="AlphaFoldDB" id="A0A0A0BM53"/>
<dbReference type="SUPFAM" id="SSF55424">
    <property type="entry name" value="FAD/NAD-linked reductases, dimerisation (C-terminal) domain"/>
    <property type="match status" value="1"/>
</dbReference>
<gene>
    <name evidence="2" type="ORF">N869_08300</name>
</gene>
<comment type="caution">
    <text evidence="2">The sequence shown here is derived from an EMBL/GenBank/DDBJ whole genome shotgun (WGS) entry which is preliminary data.</text>
</comment>
<dbReference type="Gene3D" id="3.30.390.30">
    <property type="match status" value="1"/>
</dbReference>
<name>A0A0A0BM53_9CELL</name>
<dbReference type="InterPro" id="IPR016156">
    <property type="entry name" value="FAD/NAD-linked_Rdtase_dimer_sf"/>
</dbReference>
<sequence>RPDGTVAVDAHHRVLGATGPLPHVVAVGDLATRRSARHGWVPGGHWDAALRGPTTAVRTLLDPGSCATSVPPDPAPYVFSTQLGHHVTCYGLPSPEHEVVLRGDPTGAFTALWFTADDALSAVLTVDRPRDVAAARRLFTGPDLPRVPRGDVTDPDVPLR</sequence>
<accession>A0A0A0BM53</accession>
<reference evidence="2 3" key="1">
    <citation type="submission" date="2013-08" db="EMBL/GenBank/DDBJ databases">
        <title>Genome sequencing of Cellulomonas bogoriensis 69B4.</title>
        <authorList>
            <person name="Chen F."/>
            <person name="Li Y."/>
            <person name="Wang G."/>
        </authorList>
    </citation>
    <scope>NUCLEOTIDE SEQUENCE [LARGE SCALE GENOMIC DNA]</scope>
    <source>
        <strain evidence="2 3">69B4</strain>
    </source>
</reference>
<dbReference type="EMBL" id="AXCZ01000258">
    <property type="protein sequence ID" value="KGM08732.1"/>
    <property type="molecule type" value="Genomic_DNA"/>
</dbReference>
<protein>
    <recommendedName>
        <fullName evidence="1">Reductase C-terminal domain-containing protein</fullName>
    </recommendedName>
</protein>
<dbReference type="Proteomes" id="UP000054314">
    <property type="component" value="Unassembled WGS sequence"/>
</dbReference>
<keyword evidence="3" id="KW-1185">Reference proteome</keyword>
<evidence type="ECO:0000259" key="1">
    <source>
        <dbReference type="Pfam" id="PF14759"/>
    </source>
</evidence>
<feature type="domain" description="Reductase C-terminal" evidence="1">
    <location>
        <begin position="79"/>
        <end position="160"/>
    </location>
</feature>
<proteinExistence type="predicted"/>
<dbReference type="Pfam" id="PF14759">
    <property type="entry name" value="Reductase_C"/>
    <property type="match status" value="1"/>
</dbReference>
<dbReference type="RefSeq" id="WP_035062692.1">
    <property type="nucleotide sequence ID" value="NZ_AXCZ01000258.1"/>
</dbReference>
<evidence type="ECO:0000313" key="2">
    <source>
        <dbReference type="EMBL" id="KGM08732.1"/>
    </source>
</evidence>
<organism evidence="2 3">
    <name type="scientific">Cellulomonas bogoriensis 69B4 = DSM 16987</name>
    <dbReference type="NCBI Taxonomy" id="1386082"/>
    <lineage>
        <taxon>Bacteria</taxon>
        <taxon>Bacillati</taxon>
        <taxon>Actinomycetota</taxon>
        <taxon>Actinomycetes</taxon>
        <taxon>Micrococcales</taxon>
        <taxon>Cellulomonadaceae</taxon>
        <taxon>Cellulomonas</taxon>
    </lineage>
</organism>